<evidence type="ECO:0000313" key="3">
    <source>
        <dbReference type="EMBL" id="AKF08891.1"/>
    </source>
</evidence>
<name>A0A0F6YK50_9BACT</name>
<feature type="compositionally biased region" description="Basic and acidic residues" evidence="2">
    <location>
        <begin position="456"/>
        <end position="468"/>
    </location>
</feature>
<feature type="coiled-coil region" evidence="1">
    <location>
        <begin position="264"/>
        <end position="297"/>
    </location>
</feature>
<feature type="coiled-coil region" evidence="1">
    <location>
        <begin position="123"/>
        <end position="157"/>
    </location>
</feature>
<dbReference type="KEGG" id="samy:DB32_006040"/>
<dbReference type="EMBL" id="CP011125">
    <property type="protein sequence ID" value="AKF08891.1"/>
    <property type="molecule type" value="Genomic_DNA"/>
</dbReference>
<feature type="compositionally biased region" description="Basic and acidic residues" evidence="2">
    <location>
        <begin position="238"/>
        <end position="251"/>
    </location>
</feature>
<keyword evidence="4" id="KW-1185">Reference proteome</keyword>
<evidence type="ECO:0000256" key="1">
    <source>
        <dbReference type="SAM" id="Coils"/>
    </source>
</evidence>
<evidence type="ECO:0000256" key="2">
    <source>
        <dbReference type="SAM" id="MobiDB-lite"/>
    </source>
</evidence>
<dbReference type="AlphaFoldDB" id="A0A0F6YK50"/>
<accession>A0A0F6YK50</accession>
<gene>
    <name evidence="3" type="ORF">DB32_006040</name>
</gene>
<feature type="region of interest" description="Disordered" evidence="2">
    <location>
        <begin position="234"/>
        <end position="258"/>
    </location>
</feature>
<dbReference type="STRING" id="927083.DB32_006040"/>
<proteinExistence type="predicted"/>
<reference evidence="3 4" key="1">
    <citation type="submission" date="2015-03" db="EMBL/GenBank/DDBJ databases">
        <title>Genome assembly of Sandaracinus amylolyticus DSM 53668.</title>
        <authorList>
            <person name="Sharma G."/>
            <person name="Subramanian S."/>
        </authorList>
    </citation>
    <scope>NUCLEOTIDE SEQUENCE [LARGE SCALE GENOMIC DNA]</scope>
    <source>
        <strain evidence="3 4">DSM 53668</strain>
    </source>
</reference>
<keyword evidence="1" id="KW-0175">Coiled coil</keyword>
<organism evidence="3 4">
    <name type="scientific">Sandaracinus amylolyticus</name>
    <dbReference type="NCBI Taxonomy" id="927083"/>
    <lineage>
        <taxon>Bacteria</taxon>
        <taxon>Pseudomonadati</taxon>
        <taxon>Myxococcota</taxon>
        <taxon>Polyangia</taxon>
        <taxon>Polyangiales</taxon>
        <taxon>Sandaracinaceae</taxon>
        <taxon>Sandaracinus</taxon>
    </lineage>
</organism>
<sequence length="504" mass="53828">MAAEQIAVEIRFDGADDAARKAGKVADSFEEMERASRAAATQAIDFTTKLASAASAVQSLAAEFGAEGGGVGLLAKMAQTAAATAQLGNAFGPSGALVGGIIGAAIPAFVAIGDRLGLTARAQEEAAEAAAAHAEEMQRLSEEAEEAAEQMRAFNAQALARARASVGLQDEGQLVNRLLNARSFETLDEARTALELIDQRIEQLETSGGNRLFIEAQIENLTESAERAREAISFLQEQEDRDRDPRPERRSGPTRAEIEQENVIAFLERERQAREEVLRVIEEQKRAEDERREAAEEYYRTVAEREHQKALDDERIEREAIAAQLERLDDFVQQQDEASRRAQAATEERIASYETVTGVIVGGLTDALTAIIAGEKSAGDAFKGLLASFLEFISEQAALKAAYEAAAAIESFATQDYAGGAQHIAAALAYGAVAVAAGAGAAVLSQPSASSQDKPSGPEERAESEGRGGDTVINFNSPVVTASTRAELGRDLRSMVREADARWS</sequence>
<dbReference type="Proteomes" id="UP000034883">
    <property type="component" value="Chromosome"/>
</dbReference>
<protein>
    <submittedName>
        <fullName evidence="3">Response regulator receiver domain/DnaJ domain protein</fullName>
    </submittedName>
</protein>
<evidence type="ECO:0000313" key="4">
    <source>
        <dbReference type="Proteomes" id="UP000034883"/>
    </source>
</evidence>
<dbReference type="RefSeq" id="WP_053235988.1">
    <property type="nucleotide sequence ID" value="NZ_CP011125.1"/>
</dbReference>
<feature type="region of interest" description="Disordered" evidence="2">
    <location>
        <begin position="446"/>
        <end position="475"/>
    </location>
</feature>